<name>A0A6N3HVM0_CLOSY</name>
<feature type="repeat" description="Cell wall-binding" evidence="3">
    <location>
        <begin position="565"/>
        <end position="584"/>
    </location>
</feature>
<dbReference type="PANTHER" id="PTHR34135">
    <property type="entry name" value="LYSOZYME"/>
    <property type="match status" value="1"/>
</dbReference>
<dbReference type="PROSITE" id="PS51904">
    <property type="entry name" value="GLYCOSYL_HYDROL_F25_2"/>
    <property type="match status" value="1"/>
</dbReference>
<feature type="repeat" description="Cell wall-binding" evidence="3">
    <location>
        <begin position="405"/>
        <end position="424"/>
    </location>
</feature>
<feature type="repeat" description="Cell wall-binding" evidence="3">
    <location>
        <begin position="525"/>
        <end position="544"/>
    </location>
</feature>
<feature type="repeat" description="Cell wall-binding" evidence="3">
    <location>
        <begin position="465"/>
        <end position="484"/>
    </location>
</feature>
<dbReference type="GO" id="GO:0016998">
    <property type="term" value="P:cell wall macromolecule catabolic process"/>
    <property type="evidence" value="ECO:0007669"/>
    <property type="project" value="InterPro"/>
</dbReference>
<dbReference type="InterPro" id="IPR018337">
    <property type="entry name" value="Cell_wall/Cho-bd_repeat"/>
</dbReference>
<keyword evidence="2" id="KW-0677">Repeat</keyword>
<feature type="repeat" description="Cell wall-binding" evidence="3">
    <location>
        <begin position="485"/>
        <end position="504"/>
    </location>
</feature>
<feature type="repeat" description="Cell wall-binding" evidence="3">
    <location>
        <begin position="505"/>
        <end position="524"/>
    </location>
</feature>
<dbReference type="GO" id="GO:0016052">
    <property type="term" value="P:carbohydrate catabolic process"/>
    <property type="evidence" value="ECO:0007669"/>
    <property type="project" value="TreeGrafter"/>
</dbReference>
<evidence type="ECO:0000256" key="2">
    <source>
        <dbReference type="ARBA" id="ARBA00022737"/>
    </source>
</evidence>
<dbReference type="GO" id="GO:0003796">
    <property type="term" value="F:lysozyme activity"/>
    <property type="evidence" value="ECO:0007669"/>
    <property type="project" value="InterPro"/>
</dbReference>
<dbReference type="Gene3D" id="2.10.270.10">
    <property type="entry name" value="Cholin Binding"/>
    <property type="match status" value="5"/>
</dbReference>
<dbReference type="PROSITE" id="PS51170">
    <property type="entry name" value="CW"/>
    <property type="match status" value="11"/>
</dbReference>
<dbReference type="Pfam" id="PF01473">
    <property type="entry name" value="Choline_bind_1"/>
    <property type="match status" value="3"/>
</dbReference>
<evidence type="ECO:0000313" key="4">
    <source>
        <dbReference type="EMBL" id="VYU80140.1"/>
    </source>
</evidence>
<dbReference type="AlphaFoldDB" id="A0A6N3HVM0"/>
<evidence type="ECO:0000256" key="3">
    <source>
        <dbReference type="PROSITE-ProRule" id="PRU00591"/>
    </source>
</evidence>
<organism evidence="4">
    <name type="scientific">Clostridium symbiosum</name>
    <name type="common">Bacteroides symbiosus</name>
    <dbReference type="NCBI Taxonomy" id="1512"/>
    <lineage>
        <taxon>Bacteria</taxon>
        <taxon>Bacillati</taxon>
        <taxon>Bacillota</taxon>
        <taxon>Clostridia</taxon>
        <taxon>Lachnospirales</taxon>
        <taxon>Lachnospiraceae</taxon>
        <taxon>Otoolea</taxon>
    </lineage>
</organism>
<feature type="repeat" description="Cell wall-binding" evidence="3">
    <location>
        <begin position="445"/>
        <end position="464"/>
    </location>
</feature>
<comment type="similarity">
    <text evidence="1">Belongs to the glycosyl hydrolase 25 family.</text>
</comment>
<feature type="repeat" description="Cell wall-binding" evidence="3">
    <location>
        <begin position="545"/>
        <end position="564"/>
    </location>
</feature>
<dbReference type="EMBL" id="CACRUA010000078">
    <property type="protein sequence ID" value="VYU80140.1"/>
    <property type="molecule type" value="Genomic_DNA"/>
</dbReference>
<dbReference type="SUPFAM" id="SSF69360">
    <property type="entry name" value="Cell wall binding repeat"/>
    <property type="match status" value="2"/>
</dbReference>
<dbReference type="InterPro" id="IPR017853">
    <property type="entry name" value="GH"/>
</dbReference>
<dbReference type="Pfam" id="PF01183">
    <property type="entry name" value="Glyco_hydro_25"/>
    <property type="match status" value="1"/>
</dbReference>
<dbReference type="RefSeq" id="WP_156684954.1">
    <property type="nucleotide sequence ID" value="NZ_CACRUA010000078.1"/>
</dbReference>
<dbReference type="PANTHER" id="PTHR34135:SF2">
    <property type="entry name" value="LYSOZYME"/>
    <property type="match status" value="1"/>
</dbReference>
<gene>
    <name evidence="4" type="primary">toxA_1</name>
    <name evidence="4" type="ORF">CSLFYP84_00249</name>
</gene>
<dbReference type="GO" id="GO:0009253">
    <property type="term" value="P:peptidoglycan catabolic process"/>
    <property type="evidence" value="ECO:0007669"/>
    <property type="project" value="InterPro"/>
</dbReference>
<proteinExistence type="inferred from homology"/>
<feature type="repeat" description="Cell wall-binding" evidence="3">
    <location>
        <begin position="425"/>
        <end position="444"/>
    </location>
</feature>
<feature type="repeat" description="Cell wall-binding" evidence="3">
    <location>
        <begin position="345"/>
        <end position="364"/>
    </location>
</feature>
<sequence length="654" mass="72820">MLREDRAAEAGTYAAAAARLPGKKKNCKKLIYFGKECTGFMKYGKRLTACTLAGLLGISVFSQPLTVYAKEWSRVGNVYQMVDGTPIHGVLARGIDLSYWNQNVDWNQVAADDVKFAMLATRFRGAEDPFFSINARGASSVGIDIGAYIYSYATSVEMAEQEADFILNVIKDYPISYPVVFDAEDANTLGTLSPSEVSAVINAFCRKIEAAGYHPMVYANEHWIKNKIDMSALNYDMWVARYGVMYTYDSPAMWQATNTGSINGINGNVDINFLYKDFSSVIPANTWRTIGGSTYYYQNYTMQKSTWINDGQGQYYMSADGTPAKGWMTFPEGRYYLDASTGKMATDWQQLDGAWYFFDPSGTMATGWRDVNGARYYMDGEGRMQTGWQDIDGARYYLDGSGRMTTGWQNPDGASYYLGTDGKMQTGWAQVNGAWYYLNNEGKMQTGWQEIEGRRYFLDASGVMKTGWQDIDGSWYYFSASGAMKTGWQNLDGVWYYLNGEGKMQTGWQNVEGRQYYMDSAGVMQTGWQNINGSWYYLDSSGAMQTGWQDIGGARYYLNDSGVMLTDWQDIGGARYYFNSSGAMVSGWQDIGGARYYFDTANGALAVNTVLELDGVKYQAGADGVCTPITAETADAAQQTEQAQQTPSQQGPGH</sequence>
<reference evidence="4" key="1">
    <citation type="submission" date="2019-11" db="EMBL/GenBank/DDBJ databases">
        <authorList>
            <person name="Feng L."/>
        </authorList>
    </citation>
    <scope>NUCLEOTIDE SEQUENCE</scope>
    <source>
        <strain evidence="4">CsymbiosumLFYP84</strain>
    </source>
</reference>
<dbReference type="Gene3D" id="3.20.20.80">
    <property type="entry name" value="Glycosidases"/>
    <property type="match status" value="1"/>
</dbReference>
<dbReference type="Pfam" id="PF19127">
    <property type="entry name" value="Choline_bind_3"/>
    <property type="match status" value="4"/>
</dbReference>
<protein>
    <submittedName>
        <fullName evidence="4">Toxin A</fullName>
    </submittedName>
</protein>
<dbReference type="InterPro" id="IPR002053">
    <property type="entry name" value="Glyco_hydro_25"/>
</dbReference>
<accession>A0A6N3HVM0</accession>
<dbReference type="SUPFAM" id="SSF51445">
    <property type="entry name" value="(Trans)glycosidases"/>
    <property type="match status" value="1"/>
</dbReference>
<dbReference type="CDD" id="cd06414">
    <property type="entry name" value="GH25_LytC-like"/>
    <property type="match status" value="1"/>
</dbReference>
<feature type="repeat" description="Cell wall-binding" evidence="3">
    <location>
        <begin position="385"/>
        <end position="404"/>
    </location>
</feature>
<evidence type="ECO:0000256" key="1">
    <source>
        <dbReference type="ARBA" id="ARBA00010646"/>
    </source>
</evidence>